<evidence type="ECO:0000313" key="1">
    <source>
        <dbReference type="EMBL" id="BCM87829.1"/>
    </source>
</evidence>
<dbReference type="EMBL" id="AP024147">
    <property type="protein sequence ID" value="BCM87829.1"/>
    <property type="molecule type" value="Genomic_DNA"/>
</dbReference>
<keyword evidence="1" id="KW-0614">Plasmid</keyword>
<organism evidence="1 2">
    <name type="scientific">Methylobacterium indicum</name>
    <dbReference type="NCBI Taxonomy" id="1775910"/>
    <lineage>
        <taxon>Bacteria</taxon>
        <taxon>Pseudomonadati</taxon>
        <taxon>Pseudomonadota</taxon>
        <taxon>Alphaproteobacteria</taxon>
        <taxon>Hyphomicrobiales</taxon>
        <taxon>Methylobacteriaceae</taxon>
        <taxon>Methylobacterium</taxon>
    </lineage>
</organism>
<gene>
    <name evidence="1" type="ORF">mvi_62900</name>
</gene>
<geneLocation type="plasmid" evidence="1 2">
    <name>pVL1_2</name>
</geneLocation>
<dbReference type="KEGG" id="mind:mvi_62900"/>
<name>A0A8H8X0N5_9HYPH</name>
<sequence length="83" mass="9441">MKPDIFKYVVDDLEESGRTSLEVIKVSLVTGFMFEGPWSFLDGNLEAIFIEHVDRVGHQAVRVQRKVYIDVESIVTVEAGQQQ</sequence>
<dbReference type="AlphaFoldDB" id="A0A8H8X0N5"/>
<evidence type="ECO:0000313" key="2">
    <source>
        <dbReference type="Proteomes" id="UP000663508"/>
    </source>
</evidence>
<accession>A0A8H8X0N5</accession>
<proteinExistence type="predicted"/>
<protein>
    <submittedName>
        <fullName evidence="1">Uncharacterized protein</fullName>
    </submittedName>
</protein>
<dbReference type="RefSeq" id="WP_207183842.1">
    <property type="nucleotide sequence ID" value="NZ_AP024147.1"/>
</dbReference>
<reference evidence="1" key="1">
    <citation type="submission" date="2020-11" db="EMBL/GenBank/DDBJ databases">
        <title>Complete genome sequence of a novel pathogenic Methylobacterium strain isolated from rice in Vietnam.</title>
        <authorList>
            <person name="Lai K."/>
            <person name="Okazaki S."/>
            <person name="Higashi K."/>
            <person name="Mori H."/>
            <person name="Toyoda A."/>
            <person name="Kurokawa K."/>
        </authorList>
    </citation>
    <scope>NUCLEOTIDE SEQUENCE</scope>
    <source>
        <strain evidence="1">VL1</strain>
        <plasmid evidence="1">pVL1_2</plasmid>
    </source>
</reference>
<dbReference type="Proteomes" id="UP000663508">
    <property type="component" value="Plasmid pVL1_2"/>
</dbReference>